<protein>
    <recommendedName>
        <fullName evidence="2">Terminase large subunit gp17-like C-terminal domain-containing protein</fullName>
    </recommendedName>
</protein>
<evidence type="ECO:0000313" key="1">
    <source>
        <dbReference type="EMBL" id="KKN17280.1"/>
    </source>
</evidence>
<name>A0A0F9NCS3_9ZZZZ</name>
<sequence length="235" mass="26661">MIYPLDSQLEPWITRDILHQIDADEGWQRAEMSRCSEEAWYWLVNYVYTIRKDEFTSDAKPEVLRFPPKEHLQHFLHLCFTEPFLTGDKSRQMTLSWAAMAYYGHIGVFGEHEEMIVQTKKEVDASALVGKVAFMYHGLRPWMQPAYTYSEGKGGKLVIAARHNTIRGLPGGAGAGDQVRSANPSRYFLDEAGFVDEFEDCRTNAEACCQDIKIVSTANAGQFGEFIHDRLGIAA</sequence>
<accession>A0A0F9NCS3</accession>
<evidence type="ECO:0008006" key="2">
    <source>
        <dbReference type="Google" id="ProtNLM"/>
    </source>
</evidence>
<dbReference type="Gene3D" id="3.40.50.300">
    <property type="entry name" value="P-loop containing nucleotide triphosphate hydrolases"/>
    <property type="match status" value="1"/>
</dbReference>
<dbReference type="EMBL" id="LAZR01003539">
    <property type="protein sequence ID" value="KKN17280.1"/>
    <property type="molecule type" value="Genomic_DNA"/>
</dbReference>
<gene>
    <name evidence="1" type="ORF">LCGC14_0967590</name>
</gene>
<comment type="caution">
    <text evidence="1">The sequence shown here is derived from an EMBL/GenBank/DDBJ whole genome shotgun (WGS) entry which is preliminary data.</text>
</comment>
<reference evidence="1" key="1">
    <citation type="journal article" date="2015" name="Nature">
        <title>Complex archaea that bridge the gap between prokaryotes and eukaryotes.</title>
        <authorList>
            <person name="Spang A."/>
            <person name="Saw J.H."/>
            <person name="Jorgensen S.L."/>
            <person name="Zaremba-Niedzwiedzka K."/>
            <person name="Martijn J."/>
            <person name="Lind A.E."/>
            <person name="van Eijk R."/>
            <person name="Schleper C."/>
            <person name="Guy L."/>
            <person name="Ettema T.J."/>
        </authorList>
    </citation>
    <scope>NUCLEOTIDE SEQUENCE</scope>
</reference>
<dbReference type="AlphaFoldDB" id="A0A0F9NCS3"/>
<organism evidence="1">
    <name type="scientific">marine sediment metagenome</name>
    <dbReference type="NCBI Taxonomy" id="412755"/>
    <lineage>
        <taxon>unclassified sequences</taxon>
        <taxon>metagenomes</taxon>
        <taxon>ecological metagenomes</taxon>
    </lineage>
</organism>
<proteinExistence type="predicted"/>
<dbReference type="InterPro" id="IPR027417">
    <property type="entry name" value="P-loop_NTPase"/>
</dbReference>